<organism evidence="2 3">
    <name type="scientific">Carboxylicivirga mesophila</name>
    <dbReference type="NCBI Taxonomy" id="1166478"/>
    <lineage>
        <taxon>Bacteria</taxon>
        <taxon>Pseudomonadati</taxon>
        <taxon>Bacteroidota</taxon>
        <taxon>Bacteroidia</taxon>
        <taxon>Marinilabiliales</taxon>
        <taxon>Marinilabiliaceae</taxon>
        <taxon>Carboxylicivirga</taxon>
    </lineage>
</organism>
<evidence type="ECO:0000313" key="2">
    <source>
        <dbReference type="EMBL" id="MBS2209832.1"/>
    </source>
</evidence>
<dbReference type="Gene3D" id="3.90.226.10">
    <property type="entry name" value="2-enoyl-CoA Hydratase, Chain A, domain 1"/>
    <property type="match status" value="1"/>
</dbReference>
<reference evidence="2 3" key="1">
    <citation type="journal article" date="2014" name="Int. J. Syst. Evol. Microbiol.">
        <title>Carboxylicivirga gen. nov. in the family Marinilabiliaceae with two novel species, Carboxylicivirga mesophila sp. nov. and Carboxylicivirga taeanensis sp. nov., and reclassification of Cytophaga fermentans as Saccharicrinis fermentans gen. nov., comb. nov.</title>
        <authorList>
            <person name="Yang S.H."/>
            <person name="Seo H.S."/>
            <person name="Woo J.H."/>
            <person name="Oh H.M."/>
            <person name="Jang H."/>
            <person name="Lee J.H."/>
            <person name="Kim S.J."/>
            <person name="Kwon K.K."/>
        </authorList>
    </citation>
    <scope>NUCLEOTIDE SEQUENCE [LARGE SCALE GENOMIC DNA]</scope>
    <source>
        <strain evidence="2 3">JCM 18290</strain>
    </source>
</reference>
<gene>
    <name evidence="2" type="ORF">KEM09_00345</name>
</gene>
<protein>
    <recommendedName>
        <fullName evidence="1">Tail specific protease domain-containing protein</fullName>
    </recommendedName>
</protein>
<evidence type="ECO:0000259" key="1">
    <source>
        <dbReference type="Pfam" id="PF03572"/>
    </source>
</evidence>
<keyword evidence="3" id="KW-1185">Reference proteome</keyword>
<sequence>MRKVLIFQLFIIVSNIGFTQTKYDSIFDETVNFVEENYAGYQDKTTNKNDFYNYLLQTIRQDPINSSNDLRNNLDRYLAFFEDRHLKLNDFDLAEFIASGKNNQYKSSEFKFDILNESTCYLKIPHFLSSSLVEKLINENISSISRKRNLIIDIRGNGGGNDNSYHKLLQIIATNDIYLRNAKFLKTKANWEEKYGKWDKTNEGKFVNLPWNKNKSEIFKSFTISGINEYPKRVAILVDRNVKSSGEMFVLSAKQSLKVKIFGENTAGLIDYSNVNQHEILEDSLYLQYPMTKIIGIPINSIDNHGIVPDFYLMDADQIGQILKYFEIWN</sequence>
<dbReference type="Proteomes" id="UP000721861">
    <property type="component" value="Unassembled WGS sequence"/>
</dbReference>
<dbReference type="InterPro" id="IPR005151">
    <property type="entry name" value="Tail-specific_protease"/>
</dbReference>
<evidence type="ECO:0000313" key="3">
    <source>
        <dbReference type="Proteomes" id="UP000721861"/>
    </source>
</evidence>
<dbReference type="Pfam" id="PF03572">
    <property type="entry name" value="Peptidase_S41"/>
    <property type="match status" value="1"/>
</dbReference>
<dbReference type="EMBL" id="JAGUCN010000001">
    <property type="protein sequence ID" value="MBS2209832.1"/>
    <property type="molecule type" value="Genomic_DNA"/>
</dbReference>
<feature type="domain" description="Tail specific protease" evidence="1">
    <location>
        <begin position="119"/>
        <end position="312"/>
    </location>
</feature>
<dbReference type="InterPro" id="IPR029045">
    <property type="entry name" value="ClpP/crotonase-like_dom_sf"/>
</dbReference>
<dbReference type="RefSeq" id="WP_212223667.1">
    <property type="nucleotide sequence ID" value="NZ_JAGUCN010000001.1"/>
</dbReference>
<dbReference type="SUPFAM" id="SSF52096">
    <property type="entry name" value="ClpP/crotonase"/>
    <property type="match status" value="1"/>
</dbReference>
<accession>A0ABS5K4E6</accession>
<comment type="caution">
    <text evidence="2">The sequence shown here is derived from an EMBL/GenBank/DDBJ whole genome shotgun (WGS) entry which is preliminary data.</text>
</comment>
<proteinExistence type="predicted"/>
<name>A0ABS5K4E6_9BACT</name>